<dbReference type="EMBL" id="JBHSFP010000041">
    <property type="protein sequence ID" value="MFC4536246.1"/>
    <property type="molecule type" value="Genomic_DNA"/>
</dbReference>
<comment type="caution">
    <text evidence="2">The sequence shown here is derived from an EMBL/GenBank/DDBJ whole genome shotgun (WGS) entry which is preliminary data.</text>
</comment>
<name>A0ABV9CSK2_9ACTN</name>
<organism evidence="2 3">
    <name type="scientific">Sphaerisporangium dianthi</name>
    <dbReference type="NCBI Taxonomy" id="1436120"/>
    <lineage>
        <taxon>Bacteria</taxon>
        <taxon>Bacillati</taxon>
        <taxon>Actinomycetota</taxon>
        <taxon>Actinomycetes</taxon>
        <taxon>Streptosporangiales</taxon>
        <taxon>Streptosporangiaceae</taxon>
        <taxon>Sphaerisporangium</taxon>
    </lineage>
</organism>
<gene>
    <name evidence="2" type="ORF">ACFO60_36240</name>
</gene>
<accession>A0ABV9CSK2</accession>
<evidence type="ECO:0000313" key="2">
    <source>
        <dbReference type="EMBL" id="MFC4536246.1"/>
    </source>
</evidence>
<dbReference type="RefSeq" id="WP_380850341.1">
    <property type="nucleotide sequence ID" value="NZ_JBHSFP010000041.1"/>
</dbReference>
<keyword evidence="3" id="KW-1185">Reference proteome</keyword>
<evidence type="ECO:0008006" key="4">
    <source>
        <dbReference type="Google" id="ProtNLM"/>
    </source>
</evidence>
<keyword evidence="1" id="KW-0732">Signal</keyword>
<reference evidence="3" key="1">
    <citation type="journal article" date="2019" name="Int. J. Syst. Evol. Microbiol.">
        <title>The Global Catalogue of Microorganisms (GCM) 10K type strain sequencing project: providing services to taxonomists for standard genome sequencing and annotation.</title>
        <authorList>
            <consortium name="The Broad Institute Genomics Platform"/>
            <consortium name="The Broad Institute Genome Sequencing Center for Infectious Disease"/>
            <person name="Wu L."/>
            <person name="Ma J."/>
        </authorList>
    </citation>
    <scope>NUCLEOTIDE SEQUENCE [LARGE SCALE GENOMIC DNA]</scope>
    <source>
        <strain evidence="3">CGMCC 4.7132</strain>
    </source>
</reference>
<feature type="chain" id="PRO_5045888532" description="Secreted protein" evidence="1">
    <location>
        <begin position="28"/>
        <end position="113"/>
    </location>
</feature>
<dbReference type="Proteomes" id="UP001596004">
    <property type="component" value="Unassembled WGS sequence"/>
</dbReference>
<feature type="signal peptide" evidence="1">
    <location>
        <begin position="1"/>
        <end position="27"/>
    </location>
</feature>
<evidence type="ECO:0000256" key="1">
    <source>
        <dbReference type="SAM" id="SignalP"/>
    </source>
</evidence>
<proteinExistence type="predicted"/>
<sequence>MRRVMTALSALLATAPLTLTAPLPAGAATGTLVVEGDRVPRTRLVNPAPGCYALPWFPLFTRASVVNSTDADVILYSGEGCKPGLLSAATSVRAGATRERTLTGTHSVLVQST</sequence>
<evidence type="ECO:0000313" key="3">
    <source>
        <dbReference type="Proteomes" id="UP001596004"/>
    </source>
</evidence>
<protein>
    <recommendedName>
        <fullName evidence="4">Secreted protein</fullName>
    </recommendedName>
</protein>